<proteinExistence type="predicted"/>
<feature type="chain" id="PRO_5047528474" description="DUF4878 domain-containing protein" evidence="1">
    <location>
        <begin position="32"/>
        <end position="142"/>
    </location>
</feature>
<keyword evidence="1" id="KW-0732">Signal</keyword>
<organism evidence="2 3">
    <name type="scientific">Xylanibacter brevis</name>
    <dbReference type="NCBI Taxonomy" id="83231"/>
    <lineage>
        <taxon>Bacteria</taxon>
        <taxon>Pseudomonadati</taxon>
        <taxon>Bacteroidota</taxon>
        <taxon>Bacteroidia</taxon>
        <taxon>Bacteroidales</taxon>
        <taxon>Prevotellaceae</taxon>
        <taxon>Xylanibacter</taxon>
    </lineage>
</organism>
<name>A0ABS9CHB5_9BACT</name>
<evidence type="ECO:0000313" key="3">
    <source>
        <dbReference type="Proteomes" id="UP001200470"/>
    </source>
</evidence>
<accession>A0ABS9CHB5</accession>
<dbReference type="Gene3D" id="3.10.450.50">
    <property type="match status" value="1"/>
</dbReference>
<gene>
    <name evidence="2" type="ORF">I6E12_10335</name>
</gene>
<dbReference type="EMBL" id="JADYTN010000026">
    <property type="protein sequence ID" value="MCF2564506.1"/>
    <property type="molecule type" value="Genomic_DNA"/>
</dbReference>
<evidence type="ECO:0008006" key="4">
    <source>
        <dbReference type="Google" id="ProtNLM"/>
    </source>
</evidence>
<comment type="caution">
    <text evidence="2">The sequence shown here is derived from an EMBL/GenBank/DDBJ whole genome shotgun (WGS) entry which is preliminary data.</text>
</comment>
<feature type="signal peptide" evidence="1">
    <location>
        <begin position="1"/>
        <end position="31"/>
    </location>
</feature>
<sequence>MKHIITMITHLKAKHLSVLCLLCLWPLTACHEEPNPDDLALQAAKGYYDELLAGNYEAFLNGKATADSMPQNYRSQMVLVYRNYMEEQKENHGGLHQVTAVRAQRDTTLHFTHAFLLLHFADSTKEEINIPMVEVKGQWKMK</sequence>
<reference evidence="2 3" key="1">
    <citation type="submission" date="2020-12" db="EMBL/GenBank/DDBJ databases">
        <title>Whole genome sequences of gut porcine anaerobes.</title>
        <authorList>
            <person name="Kubasova T."/>
            <person name="Jahodarova E."/>
            <person name="Rychlik I."/>
        </authorList>
    </citation>
    <scope>NUCLEOTIDE SEQUENCE [LARGE SCALE GENOMIC DNA]</scope>
    <source>
        <strain evidence="2 3">An925</strain>
    </source>
</reference>
<keyword evidence="3" id="KW-1185">Reference proteome</keyword>
<dbReference type="Proteomes" id="UP001200470">
    <property type="component" value="Unassembled WGS sequence"/>
</dbReference>
<evidence type="ECO:0000313" key="2">
    <source>
        <dbReference type="EMBL" id="MCF2564506.1"/>
    </source>
</evidence>
<protein>
    <recommendedName>
        <fullName evidence="4">DUF4878 domain-containing protein</fullName>
    </recommendedName>
</protein>
<evidence type="ECO:0000256" key="1">
    <source>
        <dbReference type="SAM" id="SignalP"/>
    </source>
</evidence>
<dbReference type="RefSeq" id="WP_301638482.1">
    <property type="nucleotide sequence ID" value="NZ_JADYTN010000026.1"/>
</dbReference>